<keyword evidence="10" id="KW-1185">Reference proteome</keyword>
<evidence type="ECO:0000256" key="6">
    <source>
        <dbReference type="ARBA" id="ARBA00023136"/>
    </source>
</evidence>
<feature type="transmembrane region" description="Helical" evidence="7">
    <location>
        <begin position="249"/>
        <end position="272"/>
    </location>
</feature>
<dbReference type="RefSeq" id="WP_165188631.1">
    <property type="nucleotide sequence ID" value="NZ_LR699554.1"/>
</dbReference>
<sequence length="285" mass="30504">MKHILYFLQAAVRFFASLTVLGRIGFFVSLLWILVALFGSSIAPHAMTDMSASGNVFASGSLAYPLGTDFLGRDLLSRILYGARYSIGLALAATLIASVGGTLLALVSTVIGTWFDEIVCRIVDALLVTPSKILALLVIAIYGSDLRVLVLTAGVIYMPGAFRIARSQAVNLNAMEYVTVARLNGESTFHIACREILPNMIHPMMTDFGLRFVYNVLMLSGLSFLGLGVQPPYADWGSLVRENLSGLSMGAAAVIMPALAIASLTIGVNLLIDSLAMRGRPRTGR</sequence>
<dbReference type="SUPFAM" id="SSF161098">
    <property type="entry name" value="MetI-like"/>
    <property type="match status" value="1"/>
</dbReference>
<keyword evidence="5 7" id="KW-1133">Transmembrane helix</keyword>
<dbReference type="InterPro" id="IPR035906">
    <property type="entry name" value="MetI-like_sf"/>
</dbReference>
<evidence type="ECO:0000256" key="3">
    <source>
        <dbReference type="ARBA" id="ARBA00022475"/>
    </source>
</evidence>
<dbReference type="GO" id="GO:0055085">
    <property type="term" value="P:transmembrane transport"/>
    <property type="evidence" value="ECO:0007669"/>
    <property type="project" value="InterPro"/>
</dbReference>
<feature type="domain" description="ABC transmembrane type-1" evidence="8">
    <location>
        <begin position="83"/>
        <end position="272"/>
    </location>
</feature>
<evidence type="ECO:0000259" key="8">
    <source>
        <dbReference type="PROSITE" id="PS50928"/>
    </source>
</evidence>
<keyword evidence="3" id="KW-1003">Cell membrane</keyword>
<dbReference type="Gene3D" id="1.10.3720.10">
    <property type="entry name" value="MetI-like"/>
    <property type="match status" value="1"/>
</dbReference>
<reference evidence="9 10" key="1">
    <citation type="submission" date="2019-08" db="EMBL/GenBank/DDBJ databases">
        <authorList>
            <person name="Herpell B J."/>
        </authorList>
    </citation>
    <scope>NUCLEOTIDE SEQUENCE [LARGE SCALE GENOMIC DNA]</scope>
    <source>
        <strain evidence="10">Msb3</strain>
    </source>
</reference>
<feature type="transmembrane region" description="Helical" evidence="7">
    <location>
        <begin position="12"/>
        <end position="38"/>
    </location>
</feature>
<feature type="transmembrane region" description="Helical" evidence="7">
    <location>
        <begin position="87"/>
        <end position="115"/>
    </location>
</feature>
<dbReference type="PANTHER" id="PTHR43386">
    <property type="entry name" value="OLIGOPEPTIDE TRANSPORT SYSTEM PERMEASE PROTEIN APPC"/>
    <property type="match status" value="1"/>
</dbReference>
<accession>A0A5Q4YWD8</accession>
<dbReference type="AlphaFoldDB" id="A0A5Q4YWD8"/>
<evidence type="ECO:0000256" key="5">
    <source>
        <dbReference type="ARBA" id="ARBA00022989"/>
    </source>
</evidence>
<evidence type="ECO:0000256" key="2">
    <source>
        <dbReference type="ARBA" id="ARBA00022448"/>
    </source>
</evidence>
<evidence type="ECO:0000256" key="1">
    <source>
        <dbReference type="ARBA" id="ARBA00004651"/>
    </source>
</evidence>
<dbReference type="InterPro" id="IPR000515">
    <property type="entry name" value="MetI-like"/>
</dbReference>
<feature type="transmembrane region" description="Helical" evidence="7">
    <location>
        <begin position="208"/>
        <end position="229"/>
    </location>
</feature>
<protein>
    <submittedName>
        <fullName evidence="9">ABC-type dipeptide/oligopeptide/nickel transport system, permease component</fullName>
    </submittedName>
</protein>
<dbReference type="Pfam" id="PF00528">
    <property type="entry name" value="BPD_transp_1"/>
    <property type="match status" value="1"/>
</dbReference>
<organism evidence="9 10">
    <name type="scientific">Paraburkholderia dioscoreae</name>
    <dbReference type="NCBI Taxonomy" id="2604047"/>
    <lineage>
        <taxon>Bacteria</taxon>
        <taxon>Pseudomonadati</taxon>
        <taxon>Pseudomonadota</taxon>
        <taxon>Betaproteobacteria</taxon>
        <taxon>Burkholderiales</taxon>
        <taxon>Burkholderiaceae</taxon>
        <taxon>Paraburkholderia</taxon>
    </lineage>
</organism>
<dbReference type="KEGG" id="pdio:PDMSB3_2121.1"/>
<feature type="transmembrane region" description="Helical" evidence="7">
    <location>
        <begin position="148"/>
        <end position="165"/>
    </location>
</feature>
<comment type="subcellular location">
    <subcellularLocation>
        <location evidence="1 7">Cell membrane</location>
        <topology evidence="1 7">Multi-pass membrane protein</topology>
    </subcellularLocation>
</comment>
<dbReference type="EMBL" id="LR699554">
    <property type="protein sequence ID" value="VVD33405.1"/>
    <property type="molecule type" value="Genomic_DNA"/>
</dbReference>
<dbReference type="PANTHER" id="PTHR43386:SF25">
    <property type="entry name" value="PEPTIDE ABC TRANSPORTER PERMEASE PROTEIN"/>
    <property type="match status" value="1"/>
</dbReference>
<evidence type="ECO:0000313" key="9">
    <source>
        <dbReference type="EMBL" id="VVD33405.1"/>
    </source>
</evidence>
<feature type="transmembrane region" description="Helical" evidence="7">
    <location>
        <begin position="122"/>
        <end position="142"/>
    </location>
</feature>
<dbReference type="GO" id="GO:0005886">
    <property type="term" value="C:plasma membrane"/>
    <property type="evidence" value="ECO:0007669"/>
    <property type="project" value="UniProtKB-SubCell"/>
</dbReference>
<evidence type="ECO:0000313" key="10">
    <source>
        <dbReference type="Proteomes" id="UP000325811"/>
    </source>
</evidence>
<evidence type="ECO:0000256" key="7">
    <source>
        <dbReference type="RuleBase" id="RU363032"/>
    </source>
</evidence>
<keyword evidence="2 7" id="KW-0813">Transport</keyword>
<comment type="similarity">
    <text evidence="7">Belongs to the binding-protein-dependent transport system permease family.</text>
</comment>
<gene>
    <name evidence="9" type="ORF">PDMSB3_2121</name>
</gene>
<name>A0A5Q4YWD8_9BURK</name>
<dbReference type="PROSITE" id="PS50928">
    <property type="entry name" value="ABC_TM1"/>
    <property type="match status" value="1"/>
</dbReference>
<dbReference type="CDD" id="cd06261">
    <property type="entry name" value="TM_PBP2"/>
    <property type="match status" value="1"/>
</dbReference>
<dbReference type="InterPro" id="IPR050366">
    <property type="entry name" value="BP-dependent_transpt_permease"/>
</dbReference>
<evidence type="ECO:0000256" key="4">
    <source>
        <dbReference type="ARBA" id="ARBA00022692"/>
    </source>
</evidence>
<keyword evidence="4 7" id="KW-0812">Transmembrane</keyword>
<proteinExistence type="inferred from homology"/>
<keyword evidence="6 7" id="KW-0472">Membrane</keyword>
<dbReference type="Proteomes" id="UP000325811">
    <property type="component" value="Chromosome II"/>
</dbReference>